<feature type="compositionally biased region" description="Basic residues" evidence="1">
    <location>
        <begin position="23"/>
        <end position="37"/>
    </location>
</feature>
<dbReference type="AlphaFoldDB" id="A0A1F5F3D2"/>
<keyword evidence="2" id="KW-1133">Transmembrane helix</keyword>
<dbReference type="EMBL" id="MFAK01000039">
    <property type="protein sequence ID" value="OGD74168.1"/>
    <property type="molecule type" value="Genomic_DNA"/>
</dbReference>
<dbReference type="Proteomes" id="UP000176191">
    <property type="component" value="Unassembled WGS sequence"/>
</dbReference>
<feature type="region of interest" description="Disordered" evidence="1">
    <location>
        <begin position="1"/>
        <end position="37"/>
    </location>
</feature>
<feature type="compositionally biased region" description="Acidic residues" evidence="1">
    <location>
        <begin position="8"/>
        <end position="18"/>
    </location>
</feature>
<gene>
    <name evidence="3" type="ORF">A2228_03195</name>
</gene>
<protein>
    <submittedName>
        <fullName evidence="3">Uncharacterized protein</fullName>
    </submittedName>
</protein>
<keyword evidence="2" id="KW-0472">Membrane</keyword>
<sequence>MKRKKEEVDEQNQEELQEGVDPKKRKRESVEKRKHAKKMDKVERWSGMILLGMILLIGFLLWVAGEMKF</sequence>
<evidence type="ECO:0000313" key="3">
    <source>
        <dbReference type="EMBL" id="OGD74168.1"/>
    </source>
</evidence>
<accession>A0A1F5F3D2</accession>
<comment type="caution">
    <text evidence="3">The sequence shown here is derived from an EMBL/GenBank/DDBJ whole genome shotgun (WGS) entry which is preliminary data.</text>
</comment>
<evidence type="ECO:0000256" key="1">
    <source>
        <dbReference type="SAM" id="MobiDB-lite"/>
    </source>
</evidence>
<keyword evidence="2" id="KW-0812">Transmembrane</keyword>
<organism evidence="3 4">
    <name type="scientific">Candidatus Collierbacteria bacterium RIFOXYA2_FULL_46_10</name>
    <dbReference type="NCBI Taxonomy" id="1817726"/>
    <lineage>
        <taxon>Bacteria</taxon>
        <taxon>Candidatus Collieribacteriota</taxon>
    </lineage>
</organism>
<reference evidence="3 4" key="1">
    <citation type="journal article" date="2016" name="Nat. Commun.">
        <title>Thousands of microbial genomes shed light on interconnected biogeochemical processes in an aquifer system.</title>
        <authorList>
            <person name="Anantharaman K."/>
            <person name="Brown C.T."/>
            <person name="Hug L.A."/>
            <person name="Sharon I."/>
            <person name="Castelle C.J."/>
            <person name="Probst A.J."/>
            <person name="Thomas B.C."/>
            <person name="Singh A."/>
            <person name="Wilkins M.J."/>
            <person name="Karaoz U."/>
            <person name="Brodie E.L."/>
            <person name="Williams K.H."/>
            <person name="Hubbard S.S."/>
            <person name="Banfield J.F."/>
        </authorList>
    </citation>
    <scope>NUCLEOTIDE SEQUENCE [LARGE SCALE GENOMIC DNA]</scope>
</reference>
<evidence type="ECO:0000313" key="4">
    <source>
        <dbReference type="Proteomes" id="UP000176191"/>
    </source>
</evidence>
<feature type="transmembrane region" description="Helical" evidence="2">
    <location>
        <begin position="42"/>
        <end position="64"/>
    </location>
</feature>
<name>A0A1F5F3D2_9BACT</name>
<proteinExistence type="predicted"/>
<evidence type="ECO:0000256" key="2">
    <source>
        <dbReference type="SAM" id="Phobius"/>
    </source>
</evidence>